<evidence type="ECO:0000313" key="1">
    <source>
        <dbReference type="EMBL" id="MQW73676.1"/>
    </source>
</evidence>
<dbReference type="Pfam" id="PF07799">
    <property type="entry name" value="DUF1643"/>
    <property type="match status" value="1"/>
</dbReference>
<accession>A0A6G1WVE7</accession>
<dbReference type="PIRSF" id="PIRSF032209">
    <property type="entry name" value="UCP032209"/>
    <property type="match status" value="1"/>
</dbReference>
<organism evidence="1">
    <name type="scientific">Sinorhizobium medicae</name>
    <dbReference type="NCBI Taxonomy" id="110321"/>
    <lineage>
        <taxon>Bacteria</taxon>
        <taxon>Pseudomonadati</taxon>
        <taxon>Pseudomonadota</taxon>
        <taxon>Alphaproteobacteria</taxon>
        <taxon>Hyphomicrobiales</taxon>
        <taxon>Rhizobiaceae</taxon>
        <taxon>Sinorhizobium/Ensifer group</taxon>
        <taxon>Sinorhizobium</taxon>
    </lineage>
</organism>
<name>A0A6G1WVE7_9HYPH</name>
<dbReference type="EMBL" id="WISB01000218">
    <property type="protein sequence ID" value="MQW73676.1"/>
    <property type="molecule type" value="Genomic_DNA"/>
</dbReference>
<reference evidence="1" key="1">
    <citation type="journal article" date="2013" name="Genome Biol.">
        <title>Comparative genomics of the core and accessory genomes of 48 Sinorhizobium strains comprising five genospecies.</title>
        <authorList>
            <person name="Sugawara M."/>
            <person name="Epstein B."/>
            <person name="Badgley B.D."/>
            <person name="Unno T."/>
            <person name="Xu L."/>
            <person name="Reese J."/>
            <person name="Gyaneshwar P."/>
            <person name="Denny R."/>
            <person name="Mudge J."/>
            <person name="Bharti A.K."/>
            <person name="Farmer A.D."/>
            <person name="May G.D."/>
            <person name="Woodward J.E."/>
            <person name="Medigue C."/>
            <person name="Vallenet D."/>
            <person name="Lajus A."/>
            <person name="Rouy Z."/>
            <person name="Martinez-Vaz B."/>
            <person name="Tiffin P."/>
            <person name="Young N.D."/>
            <person name="Sadowsky M.J."/>
        </authorList>
    </citation>
    <scope>NUCLEOTIDE SEQUENCE</scope>
    <source>
        <strain evidence="1">M1</strain>
    </source>
</reference>
<gene>
    <name evidence="1" type="ORF">GHJ91_32725</name>
</gene>
<dbReference type="AlphaFoldDB" id="A0A6G1WVE7"/>
<protein>
    <submittedName>
        <fullName evidence="1">DUF1643 domain-containing protein</fullName>
    </submittedName>
</protein>
<comment type="caution">
    <text evidence="1">The sequence shown here is derived from an EMBL/GenBank/DDBJ whole genome shotgun (WGS) entry which is preliminary data.</text>
</comment>
<sequence length="169" mass="18475">MANTLDMFAAETKSSAVISQCGAYRYRLERQWDCGKAKVAFLMLNPSTADASQDDPTIRRCIGFARALGFGGLIVGNLFALRSTDPKALYDHPDPIGPRNDEHLVSIAQSARKIICAWGTHGALHDRGREVAESLEFFNLAALKLTADGHPGHPLYVAASKQPKEYFTP</sequence>
<dbReference type="InterPro" id="IPR012441">
    <property type="entry name" value="DUF1643"/>
</dbReference>
<dbReference type="InterPro" id="IPR016992">
    <property type="entry name" value="UCP032209"/>
</dbReference>
<dbReference type="RefSeq" id="WP_127587614.1">
    <property type="nucleotide sequence ID" value="NZ_RPJY01000052.1"/>
</dbReference>
<proteinExistence type="predicted"/>